<dbReference type="GO" id="GO:0004673">
    <property type="term" value="F:protein histidine kinase activity"/>
    <property type="evidence" value="ECO:0007669"/>
    <property type="project" value="UniProtKB-EC"/>
</dbReference>
<comment type="subcellular location">
    <subcellularLocation>
        <location evidence="2">Membrane</location>
    </subcellularLocation>
</comment>
<feature type="transmembrane region" description="Helical" evidence="11">
    <location>
        <begin position="12"/>
        <end position="34"/>
    </location>
</feature>
<evidence type="ECO:0000256" key="11">
    <source>
        <dbReference type="SAM" id="Phobius"/>
    </source>
</evidence>
<keyword evidence="9" id="KW-0902">Two-component regulatory system</keyword>
<reference evidence="14 15" key="1">
    <citation type="submission" date="2020-04" db="EMBL/GenBank/DDBJ databases">
        <title>Genome sequencing of Rosenbergiella species.</title>
        <authorList>
            <person name="Alvarez-Perez S."/>
            <person name="Lievens B."/>
        </authorList>
    </citation>
    <scope>NUCLEOTIDE SEQUENCE [LARGE SCALE GENOMIC DNA]</scope>
    <source>
        <strain evidence="14 15">CdVSA20.1</strain>
    </source>
</reference>
<evidence type="ECO:0000256" key="6">
    <source>
        <dbReference type="ARBA" id="ARBA00022692"/>
    </source>
</evidence>
<evidence type="ECO:0000256" key="1">
    <source>
        <dbReference type="ARBA" id="ARBA00000085"/>
    </source>
</evidence>
<dbReference type="InterPro" id="IPR003660">
    <property type="entry name" value="HAMP_dom"/>
</dbReference>
<name>A0ABS5T2S7_9GAMM</name>
<dbReference type="InterPro" id="IPR036890">
    <property type="entry name" value="HATPase_C_sf"/>
</dbReference>
<evidence type="ECO:0000256" key="2">
    <source>
        <dbReference type="ARBA" id="ARBA00004370"/>
    </source>
</evidence>
<keyword evidence="8 11" id="KW-1133">Transmembrane helix</keyword>
<sequence>MLLPFSPKTLRWKLMLTVGAIIFFCQVISILWLWHESREQVAILVQSAINHHDSHSDYEKEVHEAVASLAVPSLLIIITCLILCFNALRRVTKPLADLSEALKQRTEDNFEPLSACSEYTEISAVVEAINTTMARLTVTLERERLFTADVAHELRTPLAGLRLHLQLIEKKHQLNLGDLISRLDQMTASVSQLLKLARVGQSFSAGSYQYFDLVQAIITPMLPELERQLAQRQQTLVLELPTEHLQLRGDITLLQMVVQNLIQNAHRYSPQSSQIVLRVSLHHQSIKLDIDDEGPGIDLEKANELSKAFVRMDRRYEGIGLGLNIVQRICELHRASFSLTNRSPHGCRASVTFEQEFTYNDQPR</sequence>
<evidence type="ECO:0000256" key="4">
    <source>
        <dbReference type="ARBA" id="ARBA00022553"/>
    </source>
</evidence>
<evidence type="ECO:0000259" key="13">
    <source>
        <dbReference type="PROSITE" id="PS50885"/>
    </source>
</evidence>
<protein>
    <recommendedName>
        <fullName evidence="3">histidine kinase</fullName>
        <ecNumber evidence="3">2.7.13.3</ecNumber>
    </recommendedName>
</protein>
<feature type="transmembrane region" description="Helical" evidence="11">
    <location>
        <begin position="65"/>
        <end position="88"/>
    </location>
</feature>
<dbReference type="CDD" id="cd00082">
    <property type="entry name" value="HisKA"/>
    <property type="match status" value="1"/>
</dbReference>
<keyword evidence="5 14" id="KW-0808">Transferase</keyword>
<dbReference type="SMART" id="SM00388">
    <property type="entry name" value="HisKA"/>
    <property type="match status" value="1"/>
</dbReference>
<dbReference type="Proteomes" id="UP000786875">
    <property type="component" value="Unassembled WGS sequence"/>
</dbReference>
<dbReference type="InterPro" id="IPR004358">
    <property type="entry name" value="Sig_transdc_His_kin-like_C"/>
</dbReference>
<keyword evidence="10 11" id="KW-0472">Membrane</keyword>
<dbReference type="RefSeq" id="WP_214212500.1">
    <property type="nucleotide sequence ID" value="NZ_JABBFO010000002.1"/>
</dbReference>
<dbReference type="PANTHER" id="PTHR45436:SF7">
    <property type="entry name" value="SENSOR PROTEIN BASS"/>
    <property type="match status" value="1"/>
</dbReference>
<keyword evidence="15" id="KW-1185">Reference proteome</keyword>
<feature type="domain" description="HAMP" evidence="13">
    <location>
        <begin position="89"/>
        <end position="141"/>
    </location>
</feature>
<organism evidence="14 15">
    <name type="scientific">Rosenbergiella australiborealis</name>
    <dbReference type="NCBI Taxonomy" id="1544696"/>
    <lineage>
        <taxon>Bacteria</taxon>
        <taxon>Pseudomonadati</taxon>
        <taxon>Pseudomonadota</taxon>
        <taxon>Gammaproteobacteria</taxon>
        <taxon>Enterobacterales</taxon>
        <taxon>Erwiniaceae</taxon>
        <taxon>Rosenbergiella</taxon>
    </lineage>
</organism>
<dbReference type="EMBL" id="JABBFO010000002">
    <property type="protein sequence ID" value="MBT0726462.1"/>
    <property type="molecule type" value="Genomic_DNA"/>
</dbReference>
<dbReference type="SUPFAM" id="SSF55874">
    <property type="entry name" value="ATPase domain of HSP90 chaperone/DNA topoisomerase II/histidine kinase"/>
    <property type="match status" value="1"/>
</dbReference>
<dbReference type="SMART" id="SM00387">
    <property type="entry name" value="HATPase_c"/>
    <property type="match status" value="1"/>
</dbReference>
<dbReference type="InterPro" id="IPR005467">
    <property type="entry name" value="His_kinase_dom"/>
</dbReference>
<evidence type="ECO:0000256" key="8">
    <source>
        <dbReference type="ARBA" id="ARBA00022989"/>
    </source>
</evidence>
<evidence type="ECO:0000256" key="9">
    <source>
        <dbReference type="ARBA" id="ARBA00023012"/>
    </source>
</evidence>
<dbReference type="Pfam" id="PF00512">
    <property type="entry name" value="HisKA"/>
    <property type="match status" value="1"/>
</dbReference>
<gene>
    <name evidence="14" type="primary">pmrB</name>
    <name evidence="14" type="ORF">HGT73_03535</name>
</gene>
<dbReference type="PROSITE" id="PS50885">
    <property type="entry name" value="HAMP"/>
    <property type="match status" value="1"/>
</dbReference>
<comment type="caution">
    <text evidence="14">The sequence shown here is derived from an EMBL/GenBank/DDBJ whole genome shotgun (WGS) entry which is preliminary data.</text>
</comment>
<evidence type="ECO:0000256" key="3">
    <source>
        <dbReference type="ARBA" id="ARBA00012438"/>
    </source>
</evidence>
<dbReference type="NCBIfam" id="NF008025">
    <property type="entry name" value="PRK10755.1"/>
    <property type="match status" value="1"/>
</dbReference>
<dbReference type="PRINTS" id="PR00344">
    <property type="entry name" value="BCTRLSENSOR"/>
</dbReference>
<proteinExistence type="predicted"/>
<dbReference type="Gene3D" id="1.10.287.130">
    <property type="match status" value="1"/>
</dbReference>
<dbReference type="PANTHER" id="PTHR45436">
    <property type="entry name" value="SENSOR HISTIDINE KINASE YKOH"/>
    <property type="match status" value="1"/>
</dbReference>
<dbReference type="SUPFAM" id="SSF47384">
    <property type="entry name" value="Homodimeric domain of signal transducing histidine kinase"/>
    <property type="match status" value="1"/>
</dbReference>
<dbReference type="InterPro" id="IPR003661">
    <property type="entry name" value="HisK_dim/P_dom"/>
</dbReference>
<evidence type="ECO:0000259" key="12">
    <source>
        <dbReference type="PROSITE" id="PS50109"/>
    </source>
</evidence>
<accession>A0ABS5T2S7</accession>
<evidence type="ECO:0000256" key="7">
    <source>
        <dbReference type="ARBA" id="ARBA00022777"/>
    </source>
</evidence>
<evidence type="ECO:0000313" key="15">
    <source>
        <dbReference type="Proteomes" id="UP000786875"/>
    </source>
</evidence>
<dbReference type="Gene3D" id="3.30.565.10">
    <property type="entry name" value="Histidine kinase-like ATPase, C-terminal domain"/>
    <property type="match status" value="1"/>
</dbReference>
<dbReference type="Pfam" id="PF02518">
    <property type="entry name" value="HATPase_c"/>
    <property type="match status" value="1"/>
</dbReference>
<evidence type="ECO:0000313" key="14">
    <source>
        <dbReference type="EMBL" id="MBT0726462.1"/>
    </source>
</evidence>
<evidence type="ECO:0000256" key="10">
    <source>
        <dbReference type="ARBA" id="ARBA00023136"/>
    </source>
</evidence>
<feature type="domain" description="Histidine kinase" evidence="12">
    <location>
        <begin position="149"/>
        <end position="357"/>
    </location>
</feature>
<dbReference type="EC" id="2.7.13.3" evidence="3"/>
<keyword evidence="6 11" id="KW-0812">Transmembrane</keyword>
<dbReference type="PROSITE" id="PS50109">
    <property type="entry name" value="HIS_KIN"/>
    <property type="match status" value="1"/>
</dbReference>
<keyword evidence="7 14" id="KW-0418">Kinase</keyword>
<evidence type="ECO:0000256" key="5">
    <source>
        <dbReference type="ARBA" id="ARBA00022679"/>
    </source>
</evidence>
<dbReference type="InterPro" id="IPR003594">
    <property type="entry name" value="HATPase_dom"/>
</dbReference>
<keyword evidence="4" id="KW-0597">Phosphoprotein</keyword>
<comment type="catalytic activity">
    <reaction evidence="1">
        <text>ATP + protein L-histidine = ADP + protein N-phospho-L-histidine.</text>
        <dbReference type="EC" id="2.7.13.3"/>
    </reaction>
</comment>
<dbReference type="InterPro" id="IPR050428">
    <property type="entry name" value="TCS_sensor_his_kinase"/>
</dbReference>
<dbReference type="InterPro" id="IPR036097">
    <property type="entry name" value="HisK_dim/P_sf"/>
</dbReference>